<dbReference type="Proteomes" id="UP000887540">
    <property type="component" value="Unplaced"/>
</dbReference>
<protein>
    <submittedName>
        <fullName evidence="3">Uncharacterized protein</fullName>
    </submittedName>
</protein>
<accession>A0A914C1M7</accession>
<dbReference type="AlphaFoldDB" id="A0A914C1M7"/>
<name>A0A914C1M7_9BILA</name>
<keyword evidence="1" id="KW-0812">Transmembrane</keyword>
<proteinExistence type="predicted"/>
<feature type="transmembrane region" description="Helical" evidence="1">
    <location>
        <begin position="51"/>
        <end position="70"/>
    </location>
</feature>
<evidence type="ECO:0000313" key="2">
    <source>
        <dbReference type="Proteomes" id="UP000887540"/>
    </source>
</evidence>
<sequence>MEPKSLTGKKFTKSLALNSTITKSTVTHVHHKTKKMKIEPKSLTGKKFTKFLALNTIITIIIIITINMMIKK</sequence>
<reference evidence="3" key="1">
    <citation type="submission" date="2022-11" db="UniProtKB">
        <authorList>
            <consortium name="WormBaseParasite"/>
        </authorList>
    </citation>
    <scope>IDENTIFICATION</scope>
</reference>
<keyword evidence="1" id="KW-1133">Transmembrane helix</keyword>
<keyword evidence="1" id="KW-0472">Membrane</keyword>
<keyword evidence="2" id="KW-1185">Reference proteome</keyword>
<organism evidence="2 3">
    <name type="scientific">Acrobeloides nanus</name>
    <dbReference type="NCBI Taxonomy" id="290746"/>
    <lineage>
        <taxon>Eukaryota</taxon>
        <taxon>Metazoa</taxon>
        <taxon>Ecdysozoa</taxon>
        <taxon>Nematoda</taxon>
        <taxon>Chromadorea</taxon>
        <taxon>Rhabditida</taxon>
        <taxon>Tylenchina</taxon>
        <taxon>Cephalobomorpha</taxon>
        <taxon>Cephaloboidea</taxon>
        <taxon>Cephalobidae</taxon>
        <taxon>Acrobeloides</taxon>
    </lineage>
</organism>
<evidence type="ECO:0000256" key="1">
    <source>
        <dbReference type="SAM" id="Phobius"/>
    </source>
</evidence>
<evidence type="ECO:0000313" key="3">
    <source>
        <dbReference type="WBParaSite" id="ACRNAN_Path_1522.g5935.t1"/>
    </source>
</evidence>
<dbReference type="WBParaSite" id="ACRNAN_Path_1522.g5935.t1">
    <property type="protein sequence ID" value="ACRNAN_Path_1522.g5935.t1"/>
    <property type="gene ID" value="ACRNAN_Path_1522.g5935"/>
</dbReference>